<evidence type="ECO:0000313" key="2">
    <source>
        <dbReference type="EMBL" id="CAG2140165.1"/>
    </source>
</evidence>
<dbReference type="RefSeq" id="WP_211947190.1">
    <property type="nucleotide sequence ID" value="NZ_CAJPUY010000007.1"/>
</dbReference>
<gene>
    <name evidence="2" type="ORF">LMG31506_02205</name>
</gene>
<feature type="transmembrane region" description="Helical" evidence="1">
    <location>
        <begin position="96"/>
        <end position="117"/>
    </location>
</feature>
<feature type="transmembrane region" description="Helical" evidence="1">
    <location>
        <begin position="129"/>
        <end position="160"/>
    </location>
</feature>
<keyword evidence="3" id="KW-1185">Reference proteome</keyword>
<organism evidence="2 3">
    <name type="scientific">Cupriavidus yeoncheonensis</name>
    <dbReference type="NCBI Taxonomy" id="1462994"/>
    <lineage>
        <taxon>Bacteria</taxon>
        <taxon>Pseudomonadati</taxon>
        <taxon>Pseudomonadota</taxon>
        <taxon>Betaproteobacteria</taxon>
        <taxon>Burkholderiales</taxon>
        <taxon>Burkholderiaceae</taxon>
        <taxon>Cupriavidus</taxon>
    </lineage>
</organism>
<dbReference type="EMBL" id="CAJPUY010000007">
    <property type="protein sequence ID" value="CAG2140165.1"/>
    <property type="molecule type" value="Genomic_DNA"/>
</dbReference>
<dbReference type="AlphaFoldDB" id="A0A916MXG6"/>
<feature type="transmembrane region" description="Helical" evidence="1">
    <location>
        <begin position="172"/>
        <end position="199"/>
    </location>
</feature>
<sequence>MRVLFANKARGALAQLPPPLHLLLLLTPLAVLQVANLAAGEGFAYTLDDPYIHLTLARNIHGGHYGINAGEWSSPSSSILWPFLLAPFAPLPGYQYVPLVLNLLFTAAALTVLYAFIRQQFNRPTAAAFGALCMAIGTNLYGLAFTGLEHSLQVLLVIIITTRYCRTNLDNVFWVALVLLPLVRYEGFAISLPLCAYAWHAGYRRASLGACAAMIGTCGGFSVFLLMHGLPLLPSSVLAKTDLKGLATIVQNVVDNAVSEPALFLLVVGLAAYFFHQRRWHQYFVLFASAVFFYAFGKCGGFGRYEVFFVMFVLLQAVYWWMRALHGTSRAQDARWVLRPMVWSLVCFLPLLIATMWTPTGSSNIYRQQVQMGEIARRLAAPVAVNDLGVVSLRAQAYVLDLWGLGSIEALSLRKGDPSFQWLDEFMSSKNVDVAFVYDSWITPHPPRWIRVGELVLPGRRITPASDVVSLYATNEAAASRLREVLLQFSASSPLAGSMTRIF</sequence>
<proteinExistence type="predicted"/>
<feature type="transmembrane region" description="Helical" evidence="1">
    <location>
        <begin position="302"/>
        <end position="321"/>
    </location>
</feature>
<evidence type="ECO:0000313" key="3">
    <source>
        <dbReference type="Proteomes" id="UP000672934"/>
    </source>
</evidence>
<keyword evidence="1" id="KW-0472">Membrane</keyword>
<reference evidence="2" key="1">
    <citation type="submission" date="2021-03" db="EMBL/GenBank/DDBJ databases">
        <authorList>
            <person name="Peeters C."/>
        </authorList>
    </citation>
    <scope>NUCLEOTIDE SEQUENCE</scope>
    <source>
        <strain evidence="2">LMG 31506</strain>
    </source>
</reference>
<keyword evidence="1" id="KW-0812">Transmembrane</keyword>
<feature type="transmembrane region" description="Helical" evidence="1">
    <location>
        <begin position="342"/>
        <end position="359"/>
    </location>
</feature>
<feature type="transmembrane region" description="Helical" evidence="1">
    <location>
        <begin position="253"/>
        <end position="275"/>
    </location>
</feature>
<protein>
    <submittedName>
        <fullName evidence="2">Uncharacterized protein</fullName>
    </submittedName>
</protein>
<evidence type="ECO:0000256" key="1">
    <source>
        <dbReference type="SAM" id="Phobius"/>
    </source>
</evidence>
<feature type="transmembrane region" description="Helical" evidence="1">
    <location>
        <begin position="211"/>
        <end position="233"/>
    </location>
</feature>
<accession>A0A916MXG6</accession>
<feature type="transmembrane region" description="Helical" evidence="1">
    <location>
        <begin position="280"/>
        <end position="296"/>
    </location>
</feature>
<dbReference type="Proteomes" id="UP000672934">
    <property type="component" value="Unassembled WGS sequence"/>
</dbReference>
<keyword evidence="1" id="KW-1133">Transmembrane helix</keyword>
<name>A0A916MXG6_9BURK</name>
<comment type="caution">
    <text evidence="2">The sequence shown here is derived from an EMBL/GenBank/DDBJ whole genome shotgun (WGS) entry which is preliminary data.</text>
</comment>